<evidence type="ECO:0000256" key="1">
    <source>
        <dbReference type="ARBA" id="ARBA00004173"/>
    </source>
</evidence>
<name>A0A261XZT1_9FUNG</name>
<dbReference type="InterPro" id="IPR018828">
    <property type="entry name" value="RRG7"/>
</dbReference>
<gene>
    <name evidence="4" type="ORF">BZG36_03943</name>
</gene>
<keyword evidence="2" id="KW-0496">Mitochondrion</keyword>
<feature type="region of interest" description="Disordered" evidence="3">
    <location>
        <begin position="211"/>
        <end position="240"/>
    </location>
</feature>
<evidence type="ECO:0000256" key="2">
    <source>
        <dbReference type="ARBA" id="ARBA00023128"/>
    </source>
</evidence>
<protein>
    <recommendedName>
        <fullName evidence="6">Required for respiratory growth protein 7, mitochondrial</fullName>
    </recommendedName>
</protein>
<feature type="region of interest" description="Disordered" evidence="3">
    <location>
        <begin position="56"/>
        <end position="79"/>
    </location>
</feature>
<comment type="caution">
    <text evidence="4">The sequence shown here is derived from an EMBL/GenBank/DDBJ whole genome shotgun (WGS) entry which is preliminary data.</text>
</comment>
<dbReference type="Pfam" id="PF10356">
    <property type="entry name" value="RRG7"/>
    <property type="match status" value="1"/>
</dbReference>
<reference evidence="4 5" key="1">
    <citation type="journal article" date="2017" name="Mycologia">
        <title>Bifiguratus adelaidae, gen. et sp. nov., a new member of Mucoromycotina in endophytic and soil-dwelling habitats.</title>
        <authorList>
            <person name="Torres-Cruz T.J."/>
            <person name="Billingsley Tobias T.L."/>
            <person name="Almatruk M."/>
            <person name="Hesse C."/>
            <person name="Kuske C.R."/>
            <person name="Desiro A."/>
            <person name="Benucci G.M."/>
            <person name="Bonito G."/>
            <person name="Stajich J.E."/>
            <person name="Dunlap C."/>
            <person name="Arnold A.E."/>
            <person name="Porras-Alfaro A."/>
        </authorList>
    </citation>
    <scope>NUCLEOTIDE SEQUENCE [LARGE SCALE GENOMIC DNA]</scope>
    <source>
        <strain evidence="4 5">AZ0501</strain>
    </source>
</reference>
<feature type="region of interest" description="Disordered" evidence="3">
    <location>
        <begin position="18"/>
        <end position="42"/>
    </location>
</feature>
<accession>A0A261XZT1</accession>
<evidence type="ECO:0000313" key="4">
    <source>
        <dbReference type="EMBL" id="OZJ03877.1"/>
    </source>
</evidence>
<evidence type="ECO:0000256" key="3">
    <source>
        <dbReference type="SAM" id="MobiDB-lite"/>
    </source>
</evidence>
<evidence type="ECO:0008006" key="6">
    <source>
        <dbReference type="Google" id="ProtNLM"/>
    </source>
</evidence>
<dbReference type="EMBL" id="MVBO01000064">
    <property type="protein sequence ID" value="OZJ03877.1"/>
    <property type="molecule type" value="Genomic_DNA"/>
</dbReference>
<comment type="subcellular location">
    <subcellularLocation>
        <location evidence="1">Mitochondrion</location>
    </subcellularLocation>
</comment>
<dbReference type="PANTHER" id="PTHR28133">
    <property type="entry name" value="REQUIRED FOR RESPIRATORY GROWTH PROTEIN 7, MITOCHONDRIAL"/>
    <property type="match status" value="1"/>
</dbReference>
<dbReference type="Proteomes" id="UP000242875">
    <property type="component" value="Unassembled WGS sequence"/>
</dbReference>
<dbReference type="AlphaFoldDB" id="A0A261XZT1"/>
<sequence length="336" mass="35404">MIARKYKIPNLESLSVPKPRAKKSASVLGITPARTQRASRAPVGAFAEAVSTTVASNKTTSSDKLTPRSPSPGTKTVSSILSTHELPPHLFPKSTLVSDAHTADAVPDTDTLLNYISSPKTTRNLHSSVYKGTVFEYAAKAALGDLGMRLRRCGGGGDGGVDLKGWWWSSQGTTPHQTVPSAYILGQCKNHMAGPCPEHVRSLIGAVLSHSHPSPPLATTPSPSVPLSATSKLPTSSPSMSSTQSFNFNLTTTGTCPTIGLLIAPYQVPLKPLSKGLLREFDRAHVGLAIVRVELSGLVRPDGVTSPDTIVCKVRSFLFNAKAKTLLDVPDAALAA</sequence>
<feature type="compositionally biased region" description="Low complexity" evidence="3">
    <location>
        <begin position="219"/>
        <end position="240"/>
    </location>
</feature>
<proteinExistence type="predicted"/>
<keyword evidence="5" id="KW-1185">Reference proteome</keyword>
<evidence type="ECO:0000313" key="5">
    <source>
        <dbReference type="Proteomes" id="UP000242875"/>
    </source>
</evidence>
<organism evidence="4 5">
    <name type="scientific">Bifiguratus adelaidae</name>
    <dbReference type="NCBI Taxonomy" id="1938954"/>
    <lineage>
        <taxon>Eukaryota</taxon>
        <taxon>Fungi</taxon>
        <taxon>Fungi incertae sedis</taxon>
        <taxon>Mucoromycota</taxon>
        <taxon>Mucoromycotina</taxon>
        <taxon>Endogonomycetes</taxon>
        <taxon>Endogonales</taxon>
        <taxon>Endogonales incertae sedis</taxon>
        <taxon>Bifiguratus</taxon>
    </lineage>
</organism>
<dbReference type="GO" id="GO:0005739">
    <property type="term" value="C:mitochondrion"/>
    <property type="evidence" value="ECO:0007669"/>
    <property type="project" value="UniProtKB-SubCell"/>
</dbReference>
<dbReference type="PANTHER" id="PTHR28133:SF1">
    <property type="entry name" value="REQUIRED FOR RESPIRATORY GROWTH PROTEIN 7, MITOCHONDRIAL"/>
    <property type="match status" value="1"/>
</dbReference>